<dbReference type="Proteomes" id="UP000001194">
    <property type="component" value="Unassembled WGS sequence"/>
</dbReference>
<dbReference type="KEGG" id="lbc:LACBIDRAFT_329794"/>
<dbReference type="OrthoDB" id="3068303at2759"/>
<keyword evidence="3" id="KW-1185">Reference proteome</keyword>
<protein>
    <submittedName>
        <fullName evidence="2">Predicted protein</fullName>
    </submittedName>
</protein>
<dbReference type="GeneID" id="6079484"/>
<sequence length="371" mass="42293">MKEGIAQLAPFKWTSCTLSWWETLPTPDRTYFSSNWDNIMIGIQAHFLDEEWVRDRTFEFDEMTFCNKGHEQESPLDETICPSILSVQSIAKQMRNSLITSWQQAERNKKPALYYRNHRSRVAHAAEVDLNNQGMQLESYSSDEEEEWDVNYASNNSSEEEEADREYLVMLAESKITLSAYKSENLFKSFATEIHSSQGQLRNSFAAEKHVKIAAVTCDEIDKVEPCVEATFHKVYSAHRNAQKSKDYNKGKNKEVVPVNEIIRFMKVKKVEPIYEPGCVFPMVKGQSLPEGMGSSGTKALHMCAKIGNLKSDSIRARLDSGADITLISEEFWKSMSDSPRLCEGMRMKLYHLTGGAKVLGYINTELYVLA</sequence>
<gene>
    <name evidence="2" type="ORF">LACBIDRAFT_329794</name>
</gene>
<reference evidence="2 3" key="1">
    <citation type="journal article" date="2008" name="Nature">
        <title>The genome of Laccaria bicolor provides insights into mycorrhizal symbiosis.</title>
        <authorList>
            <person name="Martin F."/>
            <person name="Aerts A."/>
            <person name="Ahren D."/>
            <person name="Brun A."/>
            <person name="Danchin E.G.J."/>
            <person name="Duchaussoy F."/>
            <person name="Gibon J."/>
            <person name="Kohler A."/>
            <person name="Lindquist E."/>
            <person name="Pereda V."/>
            <person name="Salamov A."/>
            <person name="Shapiro H.J."/>
            <person name="Wuyts J."/>
            <person name="Blaudez D."/>
            <person name="Buee M."/>
            <person name="Brokstein P."/>
            <person name="Canbaeck B."/>
            <person name="Cohen D."/>
            <person name="Courty P.E."/>
            <person name="Coutinho P.M."/>
            <person name="Delaruelle C."/>
            <person name="Detter J.C."/>
            <person name="Deveau A."/>
            <person name="DiFazio S."/>
            <person name="Duplessis S."/>
            <person name="Fraissinet-Tachet L."/>
            <person name="Lucic E."/>
            <person name="Frey-Klett P."/>
            <person name="Fourrey C."/>
            <person name="Feussner I."/>
            <person name="Gay G."/>
            <person name="Grimwood J."/>
            <person name="Hoegger P.J."/>
            <person name="Jain P."/>
            <person name="Kilaru S."/>
            <person name="Labbe J."/>
            <person name="Lin Y.C."/>
            <person name="Legue V."/>
            <person name="Le Tacon F."/>
            <person name="Marmeisse R."/>
            <person name="Melayah D."/>
            <person name="Montanini B."/>
            <person name="Muratet M."/>
            <person name="Nehls U."/>
            <person name="Niculita-Hirzel H."/>
            <person name="Oudot-Le Secq M.P."/>
            <person name="Peter M."/>
            <person name="Quesneville H."/>
            <person name="Rajashekar B."/>
            <person name="Reich M."/>
            <person name="Rouhier N."/>
            <person name="Schmutz J."/>
            <person name="Yin T."/>
            <person name="Chalot M."/>
            <person name="Henrissat B."/>
            <person name="Kuees U."/>
            <person name="Lucas S."/>
            <person name="Van de Peer Y."/>
            <person name="Podila G.K."/>
            <person name="Polle A."/>
            <person name="Pukkila P.J."/>
            <person name="Richardson P.M."/>
            <person name="Rouze P."/>
            <person name="Sanders I.R."/>
            <person name="Stajich J.E."/>
            <person name="Tunlid A."/>
            <person name="Tuskan G."/>
            <person name="Grigoriev I.V."/>
        </authorList>
    </citation>
    <scope>NUCLEOTIDE SEQUENCE [LARGE SCALE GENOMIC DNA]</scope>
    <source>
        <strain evidence="3">S238N-H82 / ATCC MYA-4686</strain>
    </source>
</reference>
<feature type="repeat" description="ANK" evidence="1">
    <location>
        <begin position="296"/>
        <end position="330"/>
    </location>
</feature>
<accession>B0DJ93</accession>
<dbReference type="InParanoid" id="B0DJ93"/>
<dbReference type="RefSeq" id="XP_001884041.1">
    <property type="nucleotide sequence ID" value="XM_001884006.1"/>
</dbReference>
<keyword evidence="1" id="KW-0040">ANK repeat</keyword>
<evidence type="ECO:0000313" key="3">
    <source>
        <dbReference type="Proteomes" id="UP000001194"/>
    </source>
</evidence>
<dbReference type="EMBL" id="DS547113">
    <property type="protein sequence ID" value="EDR05483.1"/>
    <property type="molecule type" value="Genomic_DNA"/>
</dbReference>
<dbReference type="AlphaFoldDB" id="B0DJ93"/>
<evidence type="ECO:0000313" key="2">
    <source>
        <dbReference type="EMBL" id="EDR05483.1"/>
    </source>
</evidence>
<name>B0DJ93_LACBS</name>
<proteinExistence type="predicted"/>
<organism evidence="3">
    <name type="scientific">Laccaria bicolor (strain S238N-H82 / ATCC MYA-4686)</name>
    <name type="common">Bicoloured deceiver</name>
    <name type="synonym">Laccaria laccata var. bicolor</name>
    <dbReference type="NCBI Taxonomy" id="486041"/>
    <lineage>
        <taxon>Eukaryota</taxon>
        <taxon>Fungi</taxon>
        <taxon>Dikarya</taxon>
        <taxon>Basidiomycota</taxon>
        <taxon>Agaricomycotina</taxon>
        <taxon>Agaricomycetes</taxon>
        <taxon>Agaricomycetidae</taxon>
        <taxon>Agaricales</taxon>
        <taxon>Agaricineae</taxon>
        <taxon>Hydnangiaceae</taxon>
        <taxon>Laccaria</taxon>
    </lineage>
</organism>
<dbReference type="HOGENOM" id="CLU_746109_0_0_1"/>
<evidence type="ECO:0000256" key="1">
    <source>
        <dbReference type="PROSITE-ProRule" id="PRU00023"/>
    </source>
</evidence>
<dbReference type="PROSITE" id="PS50088">
    <property type="entry name" value="ANK_REPEAT"/>
    <property type="match status" value="1"/>
</dbReference>
<dbReference type="InterPro" id="IPR002110">
    <property type="entry name" value="Ankyrin_rpt"/>
</dbReference>